<keyword evidence="4" id="KW-0804">Transcription</keyword>
<evidence type="ECO:0000259" key="6">
    <source>
        <dbReference type="PROSITE" id="PS50110"/>
    </source>
</evidence>
<dbReference type="PRINTS" id="PR00038">
    <property type="entry name" value="HTHLUXR"/>
</dbReference>
<organism evidence="7">
    <name type="scientific">hydrothermal vent metagenome</name>
    <dbReference type="NCBI Taxonomy" id="652676"/>
    <lineage>
        <taxon>unclassified sequences</taxon>
        <taxon>metagenomes</taxon>
        <taxon>ecological metagenomes</taxon>
    </lineage>
</organism>
<keyword evidence="3" id="KW-0238">DNA-binding</keyword>
<dbReference type="PANTHER" id="PTHR44688:SF16">
    <property type="entry name" value="DNA-BINDING TRANSCRIPTIONAL ACTIVATOR DEVR_DOSR"/>
    <property type="match status" value="1"/>
</dbReference>
<dbReference type="AlphaFoldDB" id="A0A3B0ZCN8"/>
<name>A0A3B0ZCN8_9ZZZZ</name>
<dbReference type="EMBL" id="UOFO01000066">
    <property type="protein sequence ID" value="VAW85292.1"/>
    <property type="molecule type" value="Genomic_DNA"/>
</dbReference>
<protein>
    <submittedName>
        <fullName evidence="7">Two-component transcriptional response regulator, LuxR family</fullName>
    </submittedName>
</protein>
<keyword evidence="2" id="KW-0805">Transcription regulation</keyword>
<sequence>MNEAEIVAVIDDDAAVRDSLAWLLKSAGWKVKLYCSAEEYLDSGEVGWCGCLVLDVRMPGISGLELQQQLVAGKNDRPIIILTGHADVAMAVKALQTGAFDFLEKPFDDQVLLERVQQALQHNKEAQNDQIMYRHAEQRMALLTPREREVLGLICIGHSNKMMAEELNISCRTIEIHRGRVMEKMQAESLSSLVRLGVLTQLY</sequence>
<dbReference type="PROSITE" id="PS50043">
    <property type="entry name" value="HTH_LUXR_2"/>
    <property type="match status" value="1"/>
</dbReference>
<dbReference type="SUPFAM" id="SSF46894">
    <property type="entry name" value="C-terminal effector domain of the bipartite response regulators"/>
    <property type="match status" value="1"/>
</dbReference>
<dbReference type="CDD" id="cd06170">
    <property type="entry name" value="LuxR_C_like"/>
    <property type="match status" value="1"/>
</dbReference>
<dbReference type="SMART" id="SM00421">
    <property type="entry name" value="HTH_LUXR"/>
    <property type="match status" value="1"/>
</dbReference>
<dbReference type="InterPro" id="IPR001789">
    <property type="entry name" value="Sig_transdc_resp-reg_receiver"/>
</dbReference>
<keyword evidence="1" id="KW-0597">Phosphoprotein</keyword>
<dbReference type="InterPro" id="IPR036388">
    <property type="entry name" value="WH-like_DNA-bd_sf"/>
</dbReference>
<dbReference type="PANTHER" id="PTHR44688">
    <property type="entry name" value="DNA-BINDING TRANSCRIPTIONAL ACTIVATOR DEVR_DOSR"/>
    <property type="match status" value="1"/>
</dbReference>
<evidence type="ECO:0000256" key="1">
    <source>
        <dbReference type="ARBA" id="ARBA00022553"/>
    </source>
</evidence>
<dbReference type="CDD" id="cd17537">
    <property type="entry name" value="REC_FixJ"/>
    <property type="match status" value="1"/>
</dbReference>
<dbReference type="InterPro" id="IPR011006">
    <property type="entry name" value="CheY-like_superfamily"/>
</dbReference>
<dbReference type="Gene3D" id="3.40.50.2300">
    <property type="match status" value="1"/>
</dbReference>
<dbReference type="GO" id="GO:0003677">
    <property type="term" value="F:DNA binding"/>
    <property type="evidence" value="ECO:0007669"/>
    <property type="project" value="UniProtKB-KW"/>
</dbReference>
<dbReference type="InterPro" id="IPR000792">
    <property type="entry name" value="Tscrpt_reg_LuxR_C"/>
</dbReference>
<evidence type="ECO:0000256" key="3">
    <source>
        <dbReference type="ARBA" id="ARBA00023125"/>
    </source>
</evidence>
<feature type="domain" description="Response regulatory" evidence="6">
    <location>
        <begin position="6"/>
        <end position="120"/>
    </location>
</feature>
<dbReference type="SUPFAM" id="SSF52172">
    <property type="entry name" value="CheY-like"/>
    <property type="match status" value="1"/>
</dbReference>
<dbReference type="Pfam" id="PF00072">
    <property type="entry name" value="Response_reg"/>
    <property type="match status" value="1"/>
</dbReference>
<evidence type="ECO:0000256" key="2">
    <source>
        <dbReference type="ARBA" id="ARBA00023015"/>
    </source>
</evidence>
<dbReference type="Gene3D" id="1.10.10.10">
    <property type="entry name" value="Winged helix-like DNA-binding domain superfamily/Winged helix DNA-binding domain"/>
    <property type="match status" value="1"/>
</dbReference>
<dbReference type="InterPro" id="IPR016032">
    <property type="entry name" value="Sig_transdc_resp-reg_C-effctor"/>
</dbReference>
<dbReference type="PROSITE" id="PS50110">
    <property type="entry name" value="RESPONSE_REGULATORY"/>
    <property type="match status" value="1"/>
</dbReference>
<dbReference type="Pfam" id="PF00196">
    <property type="entry name" value="GerE"/>
    <property type="match status" value="1"/>
</dbReference>
<evidence type="ECO:0000256" key="4">
    <source>
        <dbReference type="ARBA" id="ARBA00023163"/>
    </source>
</evidence>
<evidence type="ECO:0000313" key="7">
    <source>
        <dbReference type="EMBL" id="VAW85292.1"/>
    </source>
</evidence>
<feature type="domain" description="HTH luxR-type" evidence="5">
    <location>
        <begin position="136"/>
        <end position="201"/>
    </location>
</feature>
<proteinExistence type="predicted"/>
<dbReference type="SMART" id="SM00448">
    <property type="entry name" value="REC"/>
    <property type="match status" value="1"/>
</dbReference>
<reference evidence="7" key="1">
    <citation type="submission" date="2018-06" db="EMBL/GenBank/DDBJ databases">
        <authorList>
            <person name="Zhirakovskaya E."/>
        </authorList>
    </citation>
    <scope>NUCLEOTIDE SEQUENCE</scope>
</reference>
<gene>
    <name evidence="7" type="ORF">MNBD_GAMMA16-129</name>
</gene>
<dbReference type="FunFam" id="3.40.50.2300:FF:000018">
    <property type="entry name" value="DNA-binding transcriptional regulator NtrC"/>
    <property type="match status" value="1"/>
</dbReference>
<dbReference type="GO" id="GO:0000160">
    <property type="term" value="P:phosphorelay signal transduction system"/>
    <property type="evidence" value="ECO:0007669"/>
    <property type="project" value="InterPro"/>
</dbReference>
<dbReference type="GO" id="GO:0006355">
    <property type="term" value="P:regulation of DNA-templated transcription"/>
    <property type="evidence" value="ECO:0007669"/>
    <property type="project" value="InterPro"/>
</dbReference>
<accession>A0A3B0ZCN8</accession>
<evidence type="ECO:0000259" key="5">
    <source>
        <dbReference type="PROSITE" id="PS50043"/>
    </source>
</evidence>